<organism evidence="4">
    <name type="scientific">Calcidiscus leptoporus</name>
    <dbReference type="NCBI Taxonomy" id="127549"/>
    <lineage>
        <taxon>Eukaryota</taxon>
        <taxon>Haptista</taxon>
        <taxon>Haptophyta</taxon>
        <taxon>Prymnesiophyceae</taxon>
        <taxon>Coccolithales</taxon>
        <taxon>Calcidiscaceae</taxon>
        <taxon>Calcidiscus</taxon>
    </lineage>
</organism>
<name>A0A7S0P0U3_9EUKA</name>
<dbReference type="SUPFAM" id="SSF52833">
    <property type="entry name" value="Thioredoxin-like"/>
    <property type="match status" value="1"/>
</dbReference>
<sequence>MKPAWDQLGDEYKDSTSVIIGDADCTSSGKDLCDENEVRGYPTIKYFTSETGPKGESYSGGRSFDDLKEFVSDKLEVKCLLDNTDGCSTKEKEFMEKWQAKAAAEVTAQKERLQGMSGGSMKPELKKWLHQRLSILKQL</sequence>
<dbReference type="InterPro" id="IPR013766">
    <property type="entry name" value="Thioredoxin_domain"/>
</dbReference>
<evidence type="ECO:0000256" key="1">
    <source>
        <dbReference type="ARBA" id="ARBA00006347"/>
    </source>
</evidence>
<evidence type="ECO:0000259" key="3">
    <source>
        <dbReference type="Pfam" id="PF00085"/>
    </source>
</evidence>
<dbReference type="EMBL" id="HBER01039063">
    <property type="protein sequence ID" value="CAD8544491.1"/>
    <property type="molecule type" value="Transcribed_RNA"/>
</dbReference>
<evidence type="ECO:0000256" key="2">
    <source>
        <dbReference type="ARBA" id="ARBA00022729"/>
    </source>
</evidence>
<evidence type="ECO:0000313" key="4">
    <source>
        <dbReference type="EMBL" id="CAD8544491.1"/>
    </source>
</evidence>
<protein>
    <recommendedName>
        <fullName evidence="3">Thioredoxin domain-containing protein</fullName>
    </recommendedName>
</protein>
<dbReference type="InterPro" id="IPR051063">
    <property type="entry name" value="PDI"/>
</dbReference>
<reference evidence="4" key="1">
    <citation type="submission" date="2021-01" db="EMBL/GenBank/DDBJ databases">
        <authorList>
            <person name="Corre E."/>
            <person name="Pelletier E."/>
            <person name="Niang G."/>
            <person name="Scheremetjew M."/>
            <person name="Finn R."/>
            <person name="Kale V."/>
            <person name="Holt S."/>
            <person name="Cochrane G."/>
            <person name="Meng A."/>
            <person name="Brown T."/>
            <person name="Cohen L."/>
        </authorList>
    </citation>
    <scope>NUCLEOTIDE SEQUENCE</scope>
    <source>
        <strain evidence="4">RCC1130</strain>
    </source>
</reference>
<dbReference type="PANTHER" id="PTHR45672">
    <property type="entry name" value="PROTEIN DISULFIDE-ISOMERASE C17H9.14C-RELATED"/>
    <property type="match status" value="1"/>
</dbReference>
<dbReference type="GO" id="GO:0006457">
    <property type="term" value="P:protein folding"/>
    <property type="evidence" value="ECO:0007669"/>
    <property type="project" value="TreeGrafter"/>
</dbReference>
<dbReference type="GO" id="GO:0005783">
    <property type="term" value="C:endoplasmic reticulum"/>
    <property type="evidence" value="ECO:0007669"/>
    <property type="project" value="TreeGrafter"/>
</dbReference>
<dbReference type="InterPro" id="IPR036249">
    <property type="entry name" value="Thioredoxin-like_sf"/>
</dbReference>
<dbReference type="AlphaFoldDB" id="A0A7S0P0U3"/>
<dbReference type="GO" id="GO:0003756">
    <property type="term" value="F:protein disulfide isomerase activity"/>
    <property type="evidence" value="ECO:0007669"/>
    <property type="project" value="TreeGrafter"/>
</dbReference>
<comment type="similarity">
    <text evidence="1">Belongs to the protein disulfide isomerase family.</text>
</comment>
<proteinExistence type="inferred from homology"/>
<dbReference type="Gene3D" id="3.40.30.10">
    <property type="entry name" value="Glutaredoxin"/>
    <property type="match status" value="1"/>
</dbReference>
<keyword evidence="2" id="KW-0732">Signal</keyword>
<dbReference type="PANTHER" id="PTHR45672:SF3">
    <property type="entry name" value="THIOREDOXIN DOMAIN-CONTAINING PROTEIN 5"/>
    <property type="match status" value="1"/>
</dbReference>
<gene>
    <name evidence="4" type="ORF">CLEP1334_LOCUS19779</name>
</gene>
<feature type="domain" description="Thioredoxin" evidence="3">
    <location>
        <begin position="1"/>
        <end position="72"/>
    </location>
</feature>
<accession>A0A7S0P0U3</accession>
<dbReference type="Pfam" id="PF00085">
    <property type="entry name" value="Thioredoxin"/>
    <property type="match status" value="1"/>
</dbReference>